<dbReference type="GeneID" id="81428325"/>
<dbReference type="RefSeq" id="XP_056541578.1">
    <property type="nucleotide sequence ID" value="XM_056689149.1"/>
</dbReference>
<dbReference type="InterPro" id="IPR026992">
    <property type="entry name" value="DIOX_N"/>
</dbReference>
<dbReference type="OrthoDB" id="288590at2759"/>
<name>A0A9W9HYS3_9EURO</name>
<dbReference type="InterPro" id="IPR050231">
    <property type="entry name" value="Iron_ascorbate_oxido_reductase"/>
</dbReference>
<feature type="domain" description="Non-haem dioxygenase N-terminal" evidence="3">
    <location>
        <begin position="33"/>
        <end position="104"/>
    </location>
</feature>
<feature type="domain" description="Isopenicillin N synthase-like Fe(2+) 2OG dioxygenase" evidence="2">
    <location>
        <begin position="195"/>
        <end position="270"/>
    </location>
</feature>
<evidence type="ECO:0000313" key="5">
    <source>
        <dbReference type="Proteomes" id="UP001149163"/>
    </source>
</evidence>
<dbReference type="Proteomes" id="UP001149163">
    <property type="component" value="Unassembled WGS sequence"/>
</dbReference>
<proteinExistence type="inferred from homology"/>
<dbReference type="AlphaFoldDB" id="A0A9W9HYS3"/>
<evidence type="ECO:0000313" key="4">
    <source>
        <dbReference type="EMBL" id="KAJ5160020.1"/>
    </source>
</evidence>
<dbReference type="EMBL" id="JAPQKN010000004">
    <property type="protein sequence ID" value="KAJ5160020.1"/>
    <property type="molecule type" value="Genomic_DNA"/>
</dbReference>
<reference evidence="4" key="2">
    <citation type="journal article" date="2023" name="IMA Fungus">
        <title>Comparative genomic study of the Penicillium genus elucidates a diverse pangenome and 15 lateral gene transfer events.</title>
        <authorList>
            <person name="Petersen C."/>
            <person name="Sorensen T."/>
            <person name="Nielsen M.R."/>
            <person name="Sondergaard T.E."/>
            <person name="Sorensen J.L."/>
            <person name="Fitzpatrick D.A."/>
            <person name="Frisvad J.C."/>
            <person name="Nielsen K.L."/>
        </authorList>
    </citation>
    <scope>NUCLEOTIDE SEQUENCE</scope>
    <source>
        <strain evidence="4">IBT 26290</strain>
    </source>
</reference>
<dbReference type="Gene3D" id="2.60.120.330">
    <property type="entry name" value="B-lactam Antibiotic, Isopenicillin N Synthase, Chain"/>
    <property type="match status" value="1"/>
</dbReference>
<evidence type="ECO:0000259" key="2">
    <source>
        <dbReference type="Pfam" id="PF03171"/>
    </source>
</evidence>
<dbReference type="PANTHER" id="PTHR47990">
    <property type="entry name" value="2-OXOGLUTARATE (2OG) AND FE(II)-DEPENDENT OXYGENASE SUPERFAMILY PROTEIN-RELATED"/>
    <property type="match status" value="1"/>
</dbReference>
<protein>
    <recommendedName>
        <fullName evidence="6">Fe2OG dioxygenase domain-containing protein</fullName>
    </recommendedName>
</protein>
<evidence type="ECO:0000256" key="1">
    <source>
        <dbReference type="ARBA" id="ARBA00008056"/>
    </source>
</evidence>
<evidence type="ECO:0000259" key="3">
    <source>
        <dbReference type="Pfam" id="PF14226"/>
    </source>
</evidence>
<sequence>MTTVSTLTTTIVLEGEKAQSVSLETVKYADILQQDALETSKLLRACQSPGFFYLDLSGVNAQFNGDAYLENIQLLHQQQEEYFHLPFHAKMKDYLESSAKKGYQYFPDCEAFEVPYNSSRADDIPSPLNPQSVCQVMAHTHAIAVTLIRCLSPFIGNEDIRKYVRSIHDDRDVSLSGMRLENILAAETGGCIHSSGNTDKGSMTLRHCDEVIIEYLDAETGRWVYIEPHQGCLIVNVADLLQTASHGLFQSPLHRVGHPMVGTQARRCLAYHLWPSDNYVMDL</sequence>
<accession>A0A9W9HYS3</accession>
<dbReference type="Pfam" id="PF03171">
    <property type="entry name" value="2OG-FeII_Oxy"/>
    <property type="match status" value="1"/>
</dbReference>
<dbReference type="InterPro" id="IPR027443">
    <property type="entry name" value="IPNS-like_sf"/>
</dbReference>
<keyword evidence="5" id="KW-1185">Reference proteome</keyword>
<gene>
    <name evidence="4" type="ORF">N7482_007024</name>
</gene>
<dbReference type="Pfam" id="PF14226">
    <property type="entry name" value="DIOX_N"/>
    <property type="match status" value="1"/>
</dbReference>
<dbReference type="SUPFAM" id="SSF51197">
    <property type="entry name" value="Clavaminate synthase-like"/>
    <property type="match status" value="1"/>
</dbReference>
<dbReference type="InterPro" id="IPR044861">
    <property type="entry name" value="IPNS-like_FE2OG_OXY"/>
</dbReference>
<evidence type="ECO:0008006" key="6">
    <source>
        <dbReference type="Google" id="ProtNLM"/>
    </source>
</evidence>
<comment type="similarity">
    <text evidence="1">Belongs to the iron/ascorbate-dependent oxidoreductase family.</text>
</comment>
<reference evidence="4" key="1">
    <citation type="submission" date="2022-11" db="EMBL/GenBank/DDBJ databases">
        <authorList>
            <person name="Petersen C."/>
        </authorList>
    </citation>
    <scope>NUCLEOTIDE SEQUENCE</scope>
    <source>
        <strain evidence="4">IBT 26290</strain>
    </source>
</reference>
<organism evidence="4 5">
    <name type="scientific">Penicillium canariense</name>
    <dbReference type="NCBI Taxonomy" id="189055"/>
    <lineage>
        <taxon>Eukaryota</taxon>
        <taxon>Fungi</taxon>
        <taxon>Dikarya</taxon>
        <taxon>Ascomycota</taxon>
        <taxon>Pezizomycotina</taxon>
        <taxon>Eurotiomycetes</taxon>
        <taxon>Eurotiomycetidae</taxon>
        <taxon>Eurotiales</taxon>
        <taxon>Aspergillaceae</taxon>
        <taxon>Penicillium</taxon>
    </lineage>
</organism>
<comment type="caution">
    <text evidence="4">The sequence shown here is derived from an EMBL/GenBank/DDBJ whole genome shotgun (WGS) entry which is preliminary data.</text>
</comment>